<gene>
    <name evidence="1" type="ORF">UFOPK3046_02066</name>
</gene>
<organism evidence="1">
    <name type="scientific">freshwater metagenome</name>
    <dbReference type="NCBI Taxonomy" id="449393"/>
    <lineage>
        <taxon>unclassified sequences</taxon>
        <taxon>metagenomes</taxon>
        <taxon>ecological metagenomes</taxon>
    </lineage>
</organism>
<reference evidence="1" key="1">
    <citation type="submission" date="2020-05" db="EMBL/GenBank/DDBJ databases">
        <authorList>
            <person name="Chiriac C."/>
            <person name="Salcher M."/>
            <person name="Ghai R."/>
            <person name="Kavagutti S V."/>
        </authorList>
    </citation>
    <scope>NUCLEOTIDE SEQUENCE</scope>
</reference>
<proteinExistence type="predicted"/>
<sequence length="101" mass="10585">MQDFAAGLGDLSNCASLGLAYSQLIAVAYTSDNADAEIDQVLGELQSKAPEDLQDELELVAQTLKDAAGGDFLESTNALSDPEFVKANEAIITWISTECGG</sequence>
<protein>
    <submittedName>
        <fullName evidence="1">Unannotated protein</fullName>
    </submittedName>
</protein>
<accession>A0A6J7A194</accession>
<name>A0A6J7A194_9ZZZZ</name>
<dbReference type="EMBL" id="CAFAAQ010000287">
    <property type="protein sequence ID" value="CAB4826616.1"/>
    <property type="molecule type" value="Genomic_DNA"/>
</dbReference>
<evidence type="ECO:0000313" key="1">
    <source>
        <dbReference type="EMBL" id="CAB4826616.1"/>
    </source>
</evidence>
<dbReference type="AlphaFoldDB" id="A0A6J7A194"/>